<dbReference type="EMBL" id="JAKJXO020000014">
    <property type="protein sequence ID" value="KAL1596583.1"/>
    <property type="molecule type" value="Genomic_DNA"/>
</dbReference>
<gene>
    <name evidence="4" type="ORF">SLS60_009231</name>
</gene>
<organism evidence="4 5">
    <name type="scientific">Paraconiothyrium brasiliense</name>
    <dbReference type="NCBI Taxonomy" id="300254"/>
    <lineage>
        <taxon>Eukaryota</taxon>
        <taxon>Fungi</taxon>
        <taxon>Dikarya</taxon>
        <taxon>Ascomycota</taxon>
        <taxon>Pezizomycotina</taxon>
        <taxon>Dothideomycetes</taxon>
        <taxon>Pleosporomycetidae</taxon>
        <taxon>Pleosporales</taxon>
        <taxon>Massarineae</taxon>
        <taxon>Didymosphaeriaceae</taxon>
        <taxon>Paraconiothyrium</taxon>
    </lineage>
</organism>
<sequence length="712" mass="79126">MTRIGKCDVCRSRKVKCDELRPKCGACRKRDRDCTYSFGKASAFVLEDPTQLSKHGKPKVAPIVYPLEAEHEASISSTANPSPSPLPVSPPSTSLVLRQTAGRDADIGQGIFMTLSLPPRERKKVMKKTTAQQKRRLQLHLSQLEDATASLMPHQFVSSQTALAARYLNLLGSRPPEDQPFAILGSWVESIPSRIGKSPTVDLAIEYLINSVDVYRDPSFSSHRTALATKAKALRELQLAIGNERTRRSYDTAVATKIHFMAEVFMGIKNLYHAIHAAGLSDILQAGPVTDPDQDHFWSFLDNAYFDDVSEAMVASRTSVYDHEIYLEMTSPAAIPKDAPAVFRASVALMHVFIQVPRLICLVRHASNYPEDSRTLATAVALAESLWSLLPSGVMGEVIQASVTIIHIPPSSEIADIVPNSYHFNSVENSTLISRFWKLQVCLSGIIQTLYQNYPAECANSLLPALPFVERTDTEAATKLAQCIHYALTICPHLPLVPLRIYTTFQVSLGTWYRIIRRITASNRALPPDPDPAVTTYFDEELSRAKRMEQFVSDQSNNVHRIWNIPRVNKRFLRAAAIDMAGGPIPDWMPIRIKFESEDGAMVMKMEYDVGGHLYDEIMGHDNGTKGWTRKTRTISPFRPETTDQKPGKGFPTGGTGKLPDYLFDRFGDGPAKYWGYAPEETFAEDMSSNPPGSIPPTLVDMPSESEDETSP</sequence>
<feature type="region of interest" description="Disordered" evidence="2">
    <location>
        <begin position="683"/>
        <end position="712"/>
    </location>
</feature>
<evidence type="ECO:0000313" key="5">
    <source>
        <dbReference type="Proteomes" id="UP001521785"/>
    </source>
</evidence>
<feature type="domain" description="Zn(2)-C6 fungal-type" evidence="3">
    <location>
        <begin position="6"/>
        <end position="36"/>
    </location>
</feature>
<dbReference type="InterPro" id="IPR036864">
    <property type="entry name" value="Zn2-C6_fun-type_DNA-bd_sf"/>
</dbReference>
<dbReference type="SMART" id="SM00066">
    <property type="entry name" value="GAL4"/>
    <property type="match status" value="1"/>
</dbReference>
<dbReference type="Gene3D" id="4.10.240.10">
    <property type="entry name" value="Zn(2)-C6 fungal-type DNA-binding domain"/>
    <property type="match status" value="1"/>
</dbReference>
<evidence type="ECO:0000256" key="1">
    <source>
        <dbReference type="ARBA" id="ARBA00023242"/>
    </source>
</evidence>
<reference evidence="4 5" key="1">
    <citation type="submission" date="2024-02" db="EMBL/GenBank/DDBJ databases">
        <title>De novo assembly and annotation of 12 fungi associated with fruit tree decline syndrome in Ontario, Canada.</title>
        <authorList>
            <person name="Sulman M."/>
            <person name="Ellouze W."/>
            <person name="Ilyukhin E."/>
        </authorList>
    </citation>
    <scope>NUCLEOTIDE SEQUENCE [LARGE SCALE GENOMIC DNA]</scope>
    <source>
        <strain evidence="4 5">M42-189</strain>
    </source>
</reference>
<evidence type="ECO:0000256" key="2">
    <source>
        <dbReference type="SAM" id="MobiDB-lite"/>
    </source>
</evidence>
<evidence type="ECO:0000313" key="4">
    <source>
        <dbReference type="EMBL" id="KAL1596583.1"/>
    </source>
</evidence>
<dbReference type="Pfam" id="PF00172">
    <property type="entry name" value="Zn_clus"/>
    <property type="match status" value="1"/>
</dbReference>
<comment type="caution">
    <text evidence="4">The sequence shown here is derived from an EMBL/GenBank/DDBJ whole genome shotgun (WGS) entry which is preliminary data.</text>
</comment>
<dbReference type="SUPFAM" id="SSF57701">
    <property type="entry name" value="Zn2/Cys6 DNA-binding domain"/>
    <property type="match status" value="1"/>
</dbReference>
<accession>A0ABR3QX40</accession>
<keyword evidence="1" id="KW-0539">Nucleus</keyword>
<protein>
    <recommendedName>
        <fullName evidence="3">Zn(2)-C6 fungal-type domain-containing protein</fullName>
    </recommendedName>
</protein>
<name>A0ABR3QX40_9PLEO</name>
<dbReference type="CDD" id="cd00067">
    <property type="entry name" value="GAL4"/>
    <property type="match status" value="1"/>
</dbReference>
<evidence type="ECO:0000259" key="3">
    <source>
        <dbReference type="PROSITE" id="PS50048"/>
    </source>
</evidence>
<proteinExistence type="predicted"/>
<dbReference type="PANTHER" id="PTHR38111:SF2">
    <property type="entry name" value="FINGER DOMAIN PROTEIN, PUTATIVE (AFU_ORTHOLOGUE AFUA_1G01560)-RELATED"/>
    <property type="match status" value="1"/>
</dbReference>
<feature type="region of interest" description="Disordered" evidence="2">
    <location>
        <begin position="74"/>
        <end position="93"/>
    </location>
</feature>
<feature type="region of interest" description="Disordered" evidence="2">
    <location>
        <begin position="637"/>
        <end position="657"/>
    </location>
</feature>
<dbReference type="InterPro" id="IPR053178">
    <property type="entry name" value="Osmoadaptation_assoc"/>
</dbReference>
<dbReference type="PANTHER" id="PTHR38111">
    <property type="entry name" value="ZN(2)-C6 FUNGAL-TYPE DOMAIN-CONTAINING PROTEIN-RELATED"/>
    <property type="match status" value="1"/>
</dbReference>
<dbReference type="PROSITE" id="PS50048">
    <property type="entry name" value="ZN2_CY6_FUNGAL_2"/>
    <property type="match status" value="1"/>
</dbReference>
<dbReference type="InterPro" id="IPR001138">
    <property type="entry name" value="Zn2Cys6_DnaBD"/>
</dbReference>
<keyword evidence="5" id="KW-1185">Reference proteome</keyword>
<dbReference type="Proteomes" id="UP001521785">
    <property type="component" value="Unassembled WGS sequence"/>
</dbReference>